<dbReference type="AlphaFoldDB" id="A0A0U9HIQ0"/>
<dbReference type="HAMAP" id="MF_00272">
    <property type="entry name" value="GcvH"/>
    <property type="match status" value="1"/>
</dbReference>
<dbReference type="InterPro" id="IPR002930">
    <property type="entry name" value="GCV_H"/>
</dbReference>
<name>A0A0U9HIQ0_9FIRM</name>
<dbReference type="EMBL" id="DF977003">
    <property type="protein sequence ID" value="GAQ25764.1"/>
    <property type="molecule type" value="Genomic_DNA"/>
</dbReference>
<gene>
    <name evidence="3" type="primary">gcvH</name>
    <name evidence="6" type="ORF">TSYNT_910</name>
</gene>
<dbReference type="PROSITE" id="PS00189">
    <property type="entry name" value="LIPOYL"/>
    <property type="match status" value="1"/>
</dbReference>
<evidence type="ECO:0000256" key="2">
    <source>
        <dbReference type="ARBA" id="ARBA00022823"/>
    </source>
</evidence>
<accession>A0A0U9HIQ0</accession>
<dbReference type="SUPFAM" id="SSF51230">
    <property type="entry name" value="Single hybrid motif"/>
    <property type="match status" value="1"/>
</dbReference>
<comment type="cofactor">
    <cofactor evidence="3">
        <name>(R)-lipoate</name>
        <dbReference type="ChEBI" id="CHEBI:83088"/>
    </cofactor>
    <text evidence="3">Binds 1 lipoyl cofactor covalently.</text>
</comment>
<dbReference type="InterPro" id="IPR003016">
    <property type="entry name" value="2-oxoA_DH_lipoyl-BS"/>
</dbReference>
<evidence type="ECO:0000256" key="1">
    <source>
        <dbReference type="ARBA" id="ARBA00009249"/>
    </source>
</evidence>
<dbReference type="NCBIfam" id="NF002270">
    <property type="entry name" value="PRK01202.1"/>
    <property type="match status" value="1"/>
</dbReference>
<evidence type="ECO:0000313" key="7">
    <source>
        <dbReference type="Proteomes" id="UP000062160"/>
    </source>
</evidence>
<comment type="subunit">
    <text evidence="3">The glycine cleavage system is composed of four proteins: P, T, L and H.</text>
</comment>
<dbReference type="GO" id="GO:0005960">
    <property type="term" value="C:glycine cleavage complex"/>
    <property type="evidence" value="ECO:0007669"/>
    <property type="project" value="InterPro"/>
</dbReference>
<dbReference type="GO" id="GO:0019464">
    <property type="term" value="P:glycine decarboxylation via glycine cleavage system"/>
    <property type="evidence" value="ECO:0007669"/>
    <property type="project" value="UniProtKB-UniRule"/>
</dbReference>
<dbReference type="Pfam" id="PF01597">
    <property type="entry name" value="GCV_H"/>
    <property type="match status" value="1"/>
</dbReference>
<dbReference type="STRING" id="224999.GCA_001485475_01799"/>
<sequence>MNFPKDLKYNKEHLWVKVEGNTACIGITDYAQDQLGEILYVDLPKVGQEFAKGDLFSEVESAKVNSELRMPFSGVVVEVNEELDDSPERINEAPYDAWIAKFEIKNPDELNDLISAEEYEESLK</sequence>
<dbReference type="GO" id="GO:0009249">
    <property type="term" value="P:protein lipoylation"/>
    <property type="evidence" value="ECO:0007669"/>
    <property type="project" value="TreeGrafter"/>
</dbReference>
<evidence type="ECO:0000259" key="5">
    <source>
        <dbReference type="PROSITE" id="PS50968"/>
    </source>
</evidence>
<dbReference type="Proteomes" id="UP000062160">
    <property type="component" value="Unassembled WGS sequence"/>
</dbReference>
<dbReference type="Gene3D" id="2.40.50.100">
    <property type="match status" value="1"/>
</dbReference>
<dbReference type="PANTHER" id="PTHR11715:SF3">
    <property type="entry name" value="GLYCINE CLEAVAGE SYSTEM H PROTEIN-RELATED"/>
    <property type="match status" value="1"/>
</dbReference>
<feature type="modified residue" description="N6-lipoyllysine" evidence="3 4">
    <location>
        <position position="63"/>
    </location>
</feature>
<dbReference type="InterPro" id="IPR017453">
    <property type="entry name" value="GCV_H_sub"/>
</dbReference>
<proteinExistence type="inferred from homology"/>
<dbReference type="OrthoDB" id="9796712at2"/>
<dbReference type="InterPro" id="IPR033753">
    <property type="entry name" value="GCV_H/Fam206"/>
</dbReference>
<dbReference type="NCBIfam" id="TIGR00527">
    <property type="entry name" value="gcvH"/>
    <property type="match status" value="1"/>
</dbReference>
<evidence type="ECO:0000256" key="4">
    <source>
        <dbReference type="PIRSR" id="PIRSR617453-50"/>
    </source>
</evidence>
<dbReference type="RefSeq" id="WP_059033279.1">
    <property type="nucleotide sequence ID" value="NZ_BSDW01000001.1"/>
</dbReference>
<dbReference type="PANTHER" id="PTHR11715">
    <property type="entry name" value="GLYCINE CLEAVAGE SYSTEM H PROTEIN"/>
    <property type="match status" value="1"/>
</dbReference>
<evidence type="ECO:0000256" key="3">
    <source>
        <dbReference type="HAMAP-Rule" id="MF_00272"/>
    </source>
</evidence>
<comment type="similarity">
    <text evidence="1 3">Belongs to the GcvH family.</text>
</comment>
<reference evidence="6" key="1">
    <citation type="journal article" date="2016" name="Genome Announc.">
        <title>Draft Genome Sequence of the Syntrophic Lactate-Degrading Bacterium Tepidanaerobacter syntrophicus JLT.</title>
        <authorList>
            <person name="Matsuura N."/>
            <person name="Ohashi A."/>
            <person name="Tourlousse D.M."/>
            <person name="Sekiguchi Y."/>
        </authorList>
    </citation>
    <scope>NUCLEOTIDE SEQUENCE [LARGE SCALE GENOMIC DNA]</scope>
    <source>
        <strain evidence="6">JL</strain>
    </source>
</reference>
<feature type="domain" description="Lipoyl-binding" evidence="5">
    <location>
        <begin position="22"/>
        <end position="103"/>
    </location>
</feature>
<organism evidence="6">
    <name type="scientific">Tepidanaerobacter syntrophicus</name>
    <dbReference type="NCBI Taxonomy" id="224999"/>
    <lineage>
        <taxon>Bacteria</taxon>
        <taxon>Bacillati</taxon>
        <taxon>Bacillota</taxon>
        <taxon>Clostridia</taxon>
        <taxon>Thermosediminibacterales</taxon>
        <taxon>Tepidanaerobacteraceae</taxon>
        <taxon>Tepidanaerobacter</taxon>
    </lineage>
</organism>
<dbReference type="CDD" id="cd06848">
    <property type="entry name" value="GCS_H"/>
    <property type="match status" value="1"/>
</dbReference>
<protein>
    <recommendedName>
        <fullName evidence="3">Glycine cleavage system H protein</fullName>
    </recommendedName>
</protein>
<dbReference type="GO" id="GO:0005829">
    <property type="term" value="C:cytosol"/>
    <property type="evidence" value="ECO:0007669"/>
    <property type="project" value="TreeGrafter"/>
</dbReference>
<dbReference type="InterPro" id="IPR000089">
    <property type="entry name" value="Biotin_lipoyl"/>
</dbReference>
<dbReference type="PROSITE" id="PS50968">
    <property type="entry name" value="BIOTINYL_LIPOYL"/>
    <property type="match status" value="1"/>
</dbReference>
<keyword evidence="2 3" id="KW-0450">Lipoyl</keyword>
<dbReference type="InterPro" id="IPR011053">
    <property type="entry name" value="Single_hybrid_motif"/>
</dbReference>
<evidence type="ECO:0000313" key="6">
    <source>
        <dbReference type="EMBL" id="GAQ25764.1"/>
    </source>
</evidence>
<comment type="function">
    <text evidence="3">The glycine cleavage system catalyzes the degradation of glycine. The H protein shuttles the methylamine group of glycine from the P protein to the T protein.</text>
</comment>
<keyword evidence="7" id="KW-1185">Reference proteome</keyword>